<dbReference type="EMBL" id="CP002279">
    <property type="protein sequence ID" value="AEH88846.1"/>
    <property type="molecule type" value="Genomic_DNA"/>
</dbReference>
<evidence type="ECO:0000256" key="5">
    <source>
        <dbReference type="SAM" id="Phobius"/>
    </source>
</evidence>
<protein>
    <submittedName>
        <fullName evidence="6">C4-dicarboxylate transporter/malic acid transport protein</fullName>
    </submittedName>
</protein>
<dbReference type="KEGG" id="mop:Mesop_4422"/>
<dbReference type="Pfam" id="PF03595">
    <property type="entry name" value="SLAC1"/>
    <property type="match status" value="1"/>
</dbReference>
<dbReference type="eggNOG" id="COG1275">
    <property type="taxonomic scope" value="Bacteria"/>
</dbReference>
<feature type="transmembrane region" description="Helical" evidence="5">
    <location>
        <begin position="72"/>
        <end position="94"/>
    </location>
</feature>
<reference evidence="6 7" key="1">
    <citation type="submission" date="2010-10" db="EMBL/GenBank/DDBJ databases">
        <title>Complete sequence of Mesorhizobium opportunistum WSM2075.</title>
        <authorList>
            <consortium name="US DOE Joint Genome Institute"/>
            <person name="Lucas S."/>
            <person name="Copeland A."/>
            <person name="Lapidus A."/>
            <person name="Cheng J.-F."/>
            <person name="Bruce D."/>
            <person name="Goodwin L."/>
            <person name="Pitluck S."/>
            <person name="Chertkov O."/>
            <person name="Misra M."/>
            <person name="Detter J.C."/>
            <person name="Han C."/>
            <person name="Tapia R."/>
            <person name="Land M."/>
            <person name="Hauser L."/>
            <person name="Kyrpides N."/>
            <person name="Ovchinnikova G."/>
            <person name="Mavrommatis K.M."/>
            <person name="Tiwari R.P."/>
            <person name="Howieson J.G."/>
            <person name="O'Hara G.W."/>
            <person name="Nandasena K.G."/>
            <person name="Woyke T."/>
        </authorList>
    </citation>
    <scope>NUCLEOTIDE SEQUENCE [LARGE SCALE GENOMIC DNA]</scope>
    <source>
        <strain evidence="7">LMG 24607 / HAMBI 3007 / WSM2075</strain>
    </source>
</reference>
<feature type="transmembrane region" description="Helical" evidence="5">
    <location>
        <begin position="285"/>
        <end position="303"/>
    </location>
</feature>
<dbReference type="InterPro" id="IPR004695">
    <property type="entry name" value="SLAC1/Mae1/Ssu1/TehA"/>
</dbReference>
<comment type="subcellular location">
    <subcellularLocation>
        <location evidence="1">Membrane</location>
        <topology evidence="1">Multi-pass membrane protein</topology>
    </subcellularLocation>
</comment>
<dbReference type="PANTHER" id="PTHR37955">
    <property type="entry name" value="TELLURITE RESISTANCE PROTEIN TEHA"/>
    <property type="match status" value="1"/>
</dbReference>
<name>F7YAT6_MESOW</name>
<feature type="transmembrane region" description="Helical" evidence="5">
    <location>
        <begin position="200"/>
        <end position="221"/>
    </location>
</feature>
<dbReference type="InterPro" id="IPR052951">
    <property type="entry name" value="Tellurite_res_ion_channel"/>
</dbReference>
<feature type="transmembrane region" description="Helical" evidence="5">
    <location>
        <begin position="38"/>
        <end position="60"/>
    </location>
</feature>
<evidence type="ECO:0000256" key="2">
    <source>
        <dbReference type="ARBA" id="ARBA00022692"/>
    </source>
</evidence>
<dbReference type="InterPro" id="IPR038665">
    <property type="entry name" value="Voltage-dep_anion_channel_sf"/>
</dbReference>
<dbReference type="GO" id="GO:0005886">
    <property type="term" value="C:plasma membrane"/>
    <property type="evidence" value="ECO:0007669"/>
    <property type="project" value="TreeGrafter"/>
</dbReference>
<dbReference type="HOGENOM" id="CLU_044414_1_0_5"/>
<keyword evidence="2 5" id="KW-0812">Transmembrane</keyword>
<sequence>MKKLLESDGVLQVSGVPAEGMAVLERQPVLHLPTEPSLIARFPASFFAIGLGTSSFAVMWQVACQLWAAPKGIAVAMVILAICVWVALLILYAFKFWLAPLALRAELADPVQNCFPGLAGVGIMLTAVSVLPFSATAATILLGIGGLFAVGFGFWHSQMIWKAAIALSDATPALYLPVAAASFVLSIGLSALGRSEWAQLALGAGLFSWLTIDSVLFYRLYFGEPLRNQIRPTLGVQLAPPAVCSLAYVNASGTSGDVFVHCLIGYAMLQAVVLGGVLPRIVRRFSAGLWSVSFGATALATTVEKLAIRGDTGLAGVLALPIFAAANLLIIWLAARTIILAVTGSLLPAPPEGKEGQ</sequence>
<keyword evidence="3 5" id="KW-1133">Transmembrane helix</keyword>
<evidence type="ECO:0000256" key="1">
    <source>
        <dbReference type="ARBA" id="ARBA00004141"/>
    </source>
</evidence>
<feature type="transmembrane region" description="Helical" evidence="5">
    <location>
        <begin position="315"/>
        <end position="335"/>
    </location>
</feature>
<dbReference type="RefSeq" id="WP_013895522.1">
    <property type="nucleotide sequence ID" value="NC_015675.1"/>
</dbReference>
<dbReference type="AlphaFoldDB" id="F7YAT6"/>
<evidence type="ECO:0000313" key="6">
    <source>
        <dbReference type="EMBL" id="AEH88846.1"/>
    </source>
</evidence>
<organism evidence="6 7">
    <name type="scientific">Mesorhizobium opportunistum (strain LMG 24607 / HAMBI 3007 / WSM2075)</name>
    <dbReference type="NCBI Taxonomy" id="536019"/>
    <lineage>
        <taxon>Bacteria</taxon>
        <taxon>Pseudomonadati</taxon>
        <taxon>Pseudomonadota</taxon>
        <taxon>Alphaproteobacteria</taxon>
        <taxon>Hyphomicrobiales</taxon>
        <taxon>Phyllobacteriaceae</taxon>
        <taxon>Mesorhizobium</taxon>
    </lineage>
</organism>
<dbReference type="GO" id="GO:0046583">
    <property type="term" value="F:monoatomic cation efflux transmembrane transporter activity"/>
    <property type="evidence" value="ECO:0007669"/>
    <property type="project" value="TreeGrafter"/>
</dbReference>
<feature type="transmembrane region" description="Helical" evidence="5">
    <location>
        <begin position="258"/>
        <end position="278"/>
    </location>
</feature>
<feature type="transmembrane region" description="Helical" evidence="5">
    <location>
        <begin position="173"/>
        <end position="193"/>
    </location>
</feature>
<evidence type="ECO:0000256" key="4">
    <source>
        <dbReference type="ARBA" id="ARBA00023136"/>
    </source>
</evidence>
<evidence type="ECO:0000313" key="7">
    <source>
        <dbReference type="Proteomes" id="UP000001623"/>
    </source>
</evidence>
<keyword evidence="4 5" id="KW-0472">Membrane</keyword>
<dbReference type="Gene3D" id="1.50.10.150">
    <property type="entry name" value="Voltage-dependent anion channel"/>
    <property type="match status" value="1"/>
</dbReference>
<dbReference type="PANTHER" id="PTHR37955:SF1">
    <property type="entry name" value="DEP DOMAIN-CONTAINING PROTEIN"/>
    <property type="match status" value="1"/>
</dbReference>
<feature type="transmembrane region" description="Helical" evidence="5">
    <location>
        <begin position="114"/>
        <end position="133"/>
    </location>
</feature>
<proteinExistence type="predicted"/>
<accession>F7YAT6</accession>
<dbReference type="STRING" id="536019.Mesop_4422"/>
<evidence type="ECO:0000256" key="3">
    <source>
        <dbReference type="ARBA" id="ARBA00022989"/>
    </source>
</evidence>
<dbReference type="Proteomes" id="UP000001623">
    <property type="component" value="Chromosome"/>
</dbReference>
<gene>
    <name evidence="6" type="ordered locus">Mesop_4422</name>
</gene>
<feature type="transmembrane region" description="Helical" evidence="5">
    <location>
        <begin position="140"/>
        <end position="161"/>
    </location>
</feature>